<gene>
    <name evidence="2" type="ORF">JAAARDRAFT_41376</name>
</gene>
<sequence>MMSRLRLCCLNLPSRSLAISSSRRSFVALAKSSQTQTVRQRKMSSLSVVSTPNAPAAIGPYSQAITLGNIVFVSGCIPIDPATGDIVPGGIEEQAEQALKNLGEVVRASGSQVSKVAKTTVFLKNMNDFGTVNGIYAKFFGDHKPARSLVEVARLPKDVLFEIECIASL</sequence>
<evidence type="ECO:0008006" key="4">
    <source>
        <dbReference type="Google" id="ProtNLM"/>
    </source>
</evidence>
<comment type="similarity">
    <text evidence="1">Belongs to the RutC family.</text>
</comment>
<dbReference type="FunFam" id="3.30.1330.40:FF:000001">
    <property type="entry name" value="L-PSP family endoribonuclease"/>
    <property type="match status" value="1"/>
</dbReference>
<dbReference type="SUPFAM" id="SSF55298">
    <property type="entry name" value="YjgF-like"/>
    <property type="match status" value="1"/>
</dbReference>
<evidence type="ECO:0000256" key="1">
    <source>
        <dbReference type="ARBA" id="ARBA00010552"/>
    </source>
</evidence>
<dbReference type="Pfam" id="PF01042">
    <property type="entry name" value="Ribonuc_L-PSP"/>
    <property type="match status" value="1"/>
</dbReference>
<dbReference type="GO" id="GO:0005829">
    <property type="term" value="C:cytosol"/>
    <property type="evidence" value="ECO:0007669"/>
    <property type="project" value="TreeGrafter"/>
</dbReference>
<dbReference type="GO" id="GO:0019239">
    <property type="term" value="F:deaminase activity"/>
    <property type="evidence" value="ECO:0007669"/>
    <property type="project" value="TreeGrafter"/>
</dbReference>
<dbReference type="PANTHER" id="PTHR11803">
    <property type="entry name" value="2-IMINOBUTANOATE/2-IMINOPROPANOATE DEAMINASE RIDA"/>
    <property type="match status" value="1"/>
</dbReference>
<reference evidence="3" key="1">
    <citation type="journal article" date="2014" name="Proc. Natl. Acad. Sci. U.S.A.">
        <title>Extensive sampling of basidiomycete genomes demonstrates inadequacy of the white-rot/brown-rot paradigm for wood decay fungi.</title>
        <authorList>
            <person name="Riley R."/>
            <person name="Salamov A.A."/>
            <person name="Brown D.W."/>
            <person name="Nagy L.G."/>
            <person name="Floudas D."/>
            <person name="Held B.W."/>
            <person name="Levasseur A."/>
            <person name="Lombard V."/>
            <person name="Morin E."/>
            <person name="Otillar R."/>
            <person name="Lindquist E.A."/>
            <person name="Sun H."/>
            <person name="LaButti K.M."/>
            <person name="Schmutz J."/>
            <person name="Jabbour D."/>
            <person name="Luo H."/>
            <person name="Baker S.E."/>
            <person name="Pisabarro A.G."/>
            <person name="Walton J.D."/>
            <person name="Blanchette R.A."/>
            <person name="Henrissat B."/>
            <person name="Martin F."/>
            <person name="Cullen D."/>
            <person name="Hibbett D.S."/>
            <person name="Grigoriev I.V."/>
        </authorList>
    </citation>
    <scope>NUCLEOTIDE SEQUENCE [LARGE SCALE GENOMIC DNA]</scope>
    <source>
        <strain evidence="3">MUCL 33604</strain>
    </source>
</reference>
<dbReference type="PANTHER" id="PTHR11803:SF58">
    <property type="entry name" value="PROTEIN HMF1-RELATED"/>
    <property type="match status" value="1"/>
</dbReference>
<name>A0A067P8L2_9AGAM</name>
<dbReference type="CDD" id="cd00448">
    <property type="entry name" value="YjgF_YER057c_UK114_family"/>
    <property type="match status" value="1"/>
</dbReference>
<protein>
    <recommendedName>
        <fullName evidence="4">YjgF-like protein</fullName>
    </recommendedName>
</protein>
<dbReference type="Proteomes" id="UP000027265">
    <property type="component" value="Unassembled WGS sequence"/>
</dbReference>
<dbReference type="AlphaFoldDB" id="A0A067P8L2"/>
<evidence type="ECO:0000313" key="2">
    <source>
        <dbReference type="EMBL" id="KDQ51104.1"/>
    </source>
</evidence>
<evidence type="ECO:0000313" key="3">
    <source>
        <dbReference type="Proteomes" id="UP000027265"/>
    </source>
</evidence>
<accession>A0A067P8L2</accession>
<dbReference type="EMBL" id="KL197751">
    <property type="protein sequence ID" value="KDQ51104.1"/>
    <property type="molecule type" value="Genomic_DNA"/>
</dbReference>
<dbReference type="GO" id="GO:0005739">
    <property type="term" value="C:mitochondrion"/>
    <property type="evidence" value="ECO:0007669"/>
    <property type="project" value="TreeGrafter"/>
</dbReference>
<dbReference type="InterPro" id="IPR006056">
    <property type="entry name" value="RidA"/>
</dbReference>
<organism evidence="2 3">
    <name type="scientific">Jaapia argillacea MUCL 33604</name>
    <dbReference type="NCBI Taxonomy" id="933084"/>
    <lineage>
        <taxon>Eukaryota</taxon>
        <taxon>Fungi</taxon>
        <taxon>Dikarya</taxon>
        <taxon>Basidiomycota</taxon>
        <taxon>Agaricomycotina</taxon>
        <taxon>Agaricomycetes</taxon>
        <taxon>Agaricomycetidae</taxon>
        <taxon>Jaapiales</taxon>
        <taxon>Jaapiaceae</taxon>
        <taxon>Jaapia</taxon>
    </lineage>
</organism>
<dbReference type="STRING" id="933084.A0A067P8L2"/>
<proteinExistence type="inferred from homology"/>
<dbReference type="InParanoid" id="A0A067P8L2"/>
<dbReference type="InterPro" id="IPR006175">
    <property type="entry name" value="YjgF/YER057c/UK114"/>
</dbReference>
<dbReference type="NCBIfam" id="TIGR00004">
    <property type="entry name" value="Rid family detoxifying hydrolase"/>
    <property type="match status" value="1"/>
</dbReference>
<dbReference type="InterPro" id="IPR035959">
    <property type="entry name" value="RutC-like_sf"/>
</dbReference>
<dbReference type="HOGENOM" id="CLU_100715_7_0_1"/>
<dbReference type="OrthoDB" id="309640at2759"/>
<keyword evidence="3" id="KW-1185">Reference proteome</keyword>
<dbReference type="Gene3D" id="3.30.1330.40">
    <property type="entry name" value="RutC-like"/>
    <property type="match status" value="1"/>
</dbReference>